<name>A0A2R9SW40_9BACL</name>
<evidence type="ECO:0000313" key="2">
    <source>
        <dbReference type="Proteomes" id="UP000003094"/>
    </source>
</evidence>
<evidence type="ECO:0000313" key="1">
    <source>
        <dbReference type="EMBL" id="EFU41599.1"/>
    </source>
</evidence>
<protein>
    <submittedName>
        <fullName evidence="1">Uncharacterized protein</fullName>
    </submittedName>
</protein>
<dbReference type="RefSeq" id="WP_006209130.1">
    <property type="nucleotide sequence ID" value="NZ_ADHJ01000018.1"/>
</dbReference>
<comment type="caution">
    <text evidence="1">The sequence shown here is derived from an EMBL/GenBank/DDBJ whole genome shotgun (WGS) entry which is preliminary data.</text>
</comment>
<dbReference type="AlphaFoldDB" id="A0A2R9SW40"/>
<proteinExistence type="predicted"/>
<keyword evidence="2" id="KW-1185">Reference proteome</keyword>
<gene>
    <name evidence="1" type="ORF">PVOR_11645</name>
</gene>
<sequence length="41" mass="4511">MDWAKVKASGKALDITEQRDRIDELEQRLGAIEKNGGSHSG</sequence>
<dbReference type="EMBL" id="ADHJ01000018">
    <property type="protein sequence ID" value="EFU41599.1"/>
    <property type="molecule type" value="Genomic_DNA"/>
</dbReference>
<accession>A0A2R9SW40</accession>
<dbReference type="Proteomes" id="UP000003094">
    <property type="component" value="Unassembled WGS sequence"/>
</dbReference>
<reference evidence="1 2" key="1">
    <citation type="journal article" date="2010" name="BMC Genomics">
        <title>Genome sequence of the pattern forming Paenibacillus vortex bacterium reveals potential for thriving in complex environments.</title>
        <authorList>
            <person name="Sirota-Madi A."/>
            <person name="Olender T."/>
            <person name="Helman Y."/>
            <person name="Ingham C."/>
            <person name="Brainis I."/>
            <person name="Roth D."/>
            <person name="Hagi E."/>
            <person name="Brodsky L."/>
            <person name="Leshkowitz D."/>
            <person name="Galatenko V."/>
            <person name="Nikolaev V."/>
            <person name="Mugasimangalam R.C."/>
            <person name="Bransburg-Zabary S."/>
            <person name="Gutnick D.L."/>
            <person name="Lancet D."/>
            <person name="Ben-Jacob E."/>
        </authorList>
    </citation>
    <scope>NUCLEOTIDE SEQUENCE [LARGE SCALE GENOMIC DNA]</scope>
    <source>
        <strain evidence="1 2">V453</strain>
    </source>
</reference>
<dbReference type="KEGG" id="pvo:PVOR_11645"/>
<organism evidence="1 2">
    <name type="scientific">Paenibacillus vortex V453</name>
    <dbReference type="NCBI Taxonomy" id="715225"/>
    <lineage>
        <taxon>Bacteria</taxon>
        <taxon>Bacillati</taxon>
        <taxon>Bacillota</taxon>
        <taxon>Bacilli</taxon>
        <taxon>Bacillales</taxon>
        <taxon>Paenibacillaceae</taxon>
        <taxon>Paenibacillus</taxon>
    </lineage>
</organism>